<sequence length="155" mass="16649">MDLRLEPPHGVGPVRLGMTFDEAVAAVAPWDGARSRVRPGTCRGRVSASCGGIGAEVLLEEDDRVTAVELWWPGEGRSGTSRVLLDGRDVFATPADDLLAGLDARDADGEDPYVPGLSLGFTRRTSQEVPRRPDGLPVHFTSVLVGGADYYDFRL</sequence>
<comment type="caution">
    <text evidence="1">The sequence shown here is derived from an EMBL/GenBank/DDBJ whole genome shotgun (WGS) entry which is preliminary data.</text>
</comment>
<proteinExistence type="predicted"/>
<gene>
    <name evidence="1" type="ORF">R2363_23965</name>
</gene>
<dbReference type="EMBL" id="JAWJZF010000441">
    <property type="protein sequence ID" value="MDX2295224.1"/>
    <property type="molecule type" value="Genomic_DNA"/>
</dbReference>
<reference evidence="1 2" key="1">
    <citation type="submission" date="2023-10" db="EMBL/GenBank/DDBJ databases">
        <authorList>
            <person name="Wang X.X."/>
        </authorList>
    </citation>
    <scope>NUCLEOTIDE SEQUENCE [LARGE SCALE GENOMIC DNA]</scope>
    <source>
        <strain evidence="1 2">NBRC 12816</strain>
    </source>
</reference>
<accession>A0ABU4KBS5</accession>
<protein>
    <submittedName>
        <fullName evidence="1">Uncharacterized protein</fullName>
    </submittedName>
</protein>
<evidence type="ECO:0000313" key="2">
    <source>
        <dbReference type="Proteomes" id="UP001278571"/>
    </source>
</evidence>
<evidence type="ECO:0000313" key="1">
    <source>
        <dbReference type="EMBL" id="MDX2295224.1"/>
    </source>
</evidence>
<organism evidence="1 2">
    <name type="scientific">Streptomyces roseolus</name>
    <dbReference type="NCBI Taxonomy" id="67358"/>
    <lineage>
        <taxon>Bacteria</taxon>
        <taxon>Bacillati</taxon>
        <taxon>Actinomycetota</taxon>
        <taxon>Actinomycetes</taxon>
        <taxon>Kitasatosporales</taxon>
        <taxon>Streptomycetaceae</taxon>
        <taxon>Streptomyces</taxon>
    </lineage>
</organism>
<dbReference type="RefSeq" id="WP_319011469.1">
    <property type="nucleotide sequence ID" value="NZ_JAWJZF010000441.1"/>
</dbReference>
<name>A0ABU4KBS5_9ACTN</name>
<dbReference type="Proteomes" id="UP001278571">
    <property type="component" value="Unassembled WGS sequence"/>
</dbReference>
<keyword evidence="2" id="KW-1185">Reference proteome</keyword>